<dbReference type="Gene3D" id="3.10.180.10">
    <property type="entry name" value="2,3-Dihydroxybiphenyl 1,2-Dioxygenase, domain 1"/>
    <property type="match status" value="1"/>
</dbReference>
<name>A0A4Q0HTS7_PSEAZ</name>
<accession>A0A4Q0HTS7</accession>
<evidence type="ECO:0000313" key="6">
    <source>
        <dbReference type="Proteomes" id="UP000290481"/>
    </source>
</evidence>
<organism evidence="5 6">
    <name type="scientific">Pseudomonas azotoformans</name>
    <dbReference type="NCBI Taxonomy" id="47878"/>
    <lineage>
        <taxon>Bacteria</taxon>
        <taxon>Pseudomonadati</taxon>
        <taxon>Pseudomonadota</taxon>
        <taxon>Gammaproteobacteria</taxon>
        <taxon>Pseudomonadales</taxon>
        <taxon>Pseudomonadaceae</taxon>
        <taxon>Pseudomonas</taxon>
    </lineage>
</organism>
<feature type="domain" description="VOC" evidence="4">
    <location>
        <begin position="2"/>
        <end position="119"/>
    </location>
</feature>
<reference evidence="5 6" key="1">
    <citation type="submission" date="2017-03" db="EMBL/GenBank/DDBJ databases">
        <title>Pseudomonas azotoformans: Salt tolerant bacteria having multiple plant growth promoting attributes.</title>
        <authorList>
            <person name="Srivastava A.K."/>
            <person name="Sharma A."/>
            <person name="Srivastava A.K."/>
            <person name="Jamali H."/>
            <person name="Yadav J."/>
            <person name="Srivastava R."/>
            <person name="Kashyap P.L."/>
            <person name="Chakdar H."/>
            <person name="Saxena A.K."/>
        </authorList>
    </citation>
    <scope>NUCLEOTIDE SEQUENCE [LARGE SCALE GENOMIC DNA]</scope>
    <source>
        <strain evidence="5 6">SC 14</strain>
    </source>
</reference>
<dbReference type="CDD" id="cd08349">
    <property type="entry name" value="BLMA_like"/>
    <property type="match status" value="1"/>
</dbReference>
<dbReference type="SUPFAM" id="SSF54593">
    <property type="entry name" value="Glyoxalase/Bleomycin resistance protein/Dihydroxybiphenyl dioxygenase"/>
    <property type="match status" value="1"/>
</dbReference>
<dbReference type="RefSeq" id="WP_057975044.1">
    <property type="nucleotide sequence ID" value="NZ_MZZJ01000005.1"/>
</dbReference>
<dbReference type="InterPro" id="IPR000335">
    <property type="entry name" value="Bleomycin-R"/>
</dbReference>
<dbReference type="Pfam" id="PF19581">
    <property type="entry name" value="Glyoxalase_7"/>
    <property type="match status" value="1"/>
</dbReference>
<comment type="similarity">
    <text evidence="1">Belongs to the bleomycin resistance protein family.</text>
</comment>
<evidence type="ECO:0000259" key="4">
    <source>
        <dbReference type="PROSITE" id="PS51819"/>
    </source>
</evidence>
<keyword evidence="5" id="KW-0560">Oxidoreductase</keyword>
<comment type="caution">
    <text evidence="5">The sequence shown here is derived from an EMBL/GenBank/DDBJ whole genome shotgun (WGS) entry which is preliminary data.</text>
</comment>
<gene>
    <name evidence="5" type="ORF">B4O85_11540</name>
</gene>
<dbReference type="Proteomes" id="UP000290481">
    <property type="component" value="Unassembled WGS sequence"/>
</dbReference>
<dbReference type="EMBL" id="MZZJ01000005">
    <property type="protein sequence ID" value="RXE52012.1"/>
    <property type="molecule type" value="Genomic_DNA"/>
</dbReference>
<dbReference type="GO" id="GO:0046677">
    <property type="term" value="P:response to antibiotic"/>
    <property type="evidence" value="ECO:0007669"/>
    <property type="project" value="UniProtKB-KW"/>
</dbReference>
<dbReference type="InterPro" id="IPR037523">
    <property type="entry name" value="VOC_core"/>
</dbReference>
<evidence type="ECO:0000256" key="2">
    <source>
        <dbReference type="ARBA" id="ARBA00021572"/>
    </source>
</evidence>
<protein>
    <recommendedName>
        <fullName evidence="2">Bleomycin resistance protein</fullName>
    </recommendedName>
</protein>
<sequence length="122" mass="13908">MQFGKVTPILRIFDEAKALEFYVDFLGFKVDWQHRFEANFPLYVQVSLGECVLHLSEHHGDASPGAAVRVQAQGVDAYQQQLLGKEYRYAKPGVEDTPWGTREMSIRDPFGNRLVFVEESEG</sequence>
<evidence type="ECO:0000256" key="1">
    <source>
        <dbReference type="ARBA" id="ARBA00011051"/>
    </source>
</evidence>
<proteinExistence type="inferred from homology"/>
<evidence type="ECO:0000313" key="5">
    <source>
        <dbReference type="EMBL" id="RXE52012.1"/>
    </source>
</evidence>
<keyword evidence="5" id="KW-0223">Dioxygenase</keyword>
<dbReference type="PROSITE" id="PS51819">
    <property type="entry name" value="VOC"/>
    <property type="match status" value="1"/>
</dbReference>
<keyword evidence="3" id="KW-0046">Antibiotic resistance</keyword>
<dbReference type="GeneID" id="86981851"/>
<evidence type="ECO:0000256" key="3">
    <source>
        <dbReference type="ARBA" id="ARBA00023251"/>
    </source>
</evidence>
<dbReference type="GO" id="GO:0051213">
    <property type="term" value="F:dioxygenase activity"/>
    <property type="evidence" value="ECO:0007669"/>
    <property type="project" value="UniProtKB-KW"/>
</dbReference>
<dbReference type="InterPro" id="IPR029068">
    <property type="entry name" value="Glyas_Bleomycin-R_OHBP_Dase"/>
</dbReference>
<dbReference type="AlphaFoldDB" id="A0A4Q0HTS7"/>